<dbReference type="Proteomes" id="UP000516349">
    <property type="component" value="Chromosome"/>
</dbReference>
<keyword evidence="2" id="KW-1185">Reference proteome</keyword>
<gene>
    <name evidence="1" type="ORF">JGUZn3_22090</name>
</gene>
<evidence type="ECO:0000313" key="2">
    <source>
        <dbReference type="Proteomes" id="UP000516349"/>
    </source>
</evidence>
<sequence>MIITDMWFDYYGGDEKISKWRVSSSFGDLKIIPDFFWTHLLVGEQSFFIKFSSIAWVRGEKIFEATEINPKGMGIDQFLSLPIQLTGSSGPDPKLFSSKSRE</sequence>
<organism evidence="1 2">
    <name type="scientific">Entomobacter blattae</name>
    <dbReference type="NCBI Taxonomy" id="2762277"/>
    <lineage>
        <taxon>Bacteria</taxon>
        <taxon>Pseudomonadati</taxon>
        <taxon>Pseudomonadota</taxon>
        <taxon>Alphaproteobacteria</taxon>
        <taxon>Acetobacterales</taxon>
        <taxon>Acetobacteraceae</taxon>
        <taxon>Entomobacter</taxon>
    </lineage>
</organism>
<accession>A0A7H1NUF0</accession>
<dbReference type="EMBL" id="CP060244">
    <property type="protein sequence ID" value="QNT79410.1"/>
    <property type="molecule type" value="Genomic_DNA"/>
</dbReference>
<reference evidence="1 2" key="1">
    <citation type="submission" date="2020-08" db="EMBL/GenBank/DDBJ databases">
        <title>Complete genome sequence of Entomobacter blattae G55GP.</title>
        <authorList>
            <person name="Poehlein A."/>
            <person name="Guzman J."/>
            <person name="Daniel R."/>
            <person name="Vilcinskas A."/>
        </authorList>
    </citation>
    <scope>NUCLEOTIDE SEQUENCE [LARGE SCALE GENOMIC DNA]</scope>
    <source>
        <strain evidence="1 2">G55GP</strain>
    </source>
</reference>
<protein>
    <submittedName>
        <fullName evidence="1">Uncharacterized protein</fullName>
    </submittedName>
</protein>
<dbReference type="KEGG" id="ebla:JGUZn3_22090"/>
<proteinExistence type="predicted"/>
<name>A0A7H1NUF0_9PROT</name>
<evidence type="ECO:0000313" key="1">
    <source>
        <dbReference type="EMBL" id="QNT79410.1"/>
    </source>
</evidence>
<dbReference type="AlphaFoldDB" id="A0A7H1NUF0"/>